<proteinExistence type="predicted"/>
<feature type="transmembrane region" description="Helical" evidence="1">
    <location>
        <begin position="73"/>
        <end position="93"/>
    </location>
</feature>
<reference evidence="2 3" key="1">
    <citation type="submission" date="2019-04" db="EMBL/GenBank/DDBJ databases">
        <title>Cohnella sp. nov. isolated from preserved vegetables.</title>
        <authorList>
            <person name="Lin S.-Y."/>
            <person name="Hung M.-H."/>
            <person name="Young C.-C."/>
        </authorList>
    </citation>
    <scope>NUCLEOTIDE SEQUENCE [LARGE SCALE GENOMIC DNA]</scope>
    <source>
        <strain evidence="2 3">CC-MHH1044</strain>
    </source>
</reference>
<keyword evidence="1" id="KW-0812">Transmembrane</keyword>
<evidence type="ECO:0000313" key="3">
    <source>
        <dbReference type="Proteomes" id="UP000310636"/>
    </source>
</evidence>
<protein>
    <recommendedName>
        <fullName evidence="4">DUF2269 family protein</fullName>
    </recommendedName>
</protein>
<accession>A0A4S4BEK2</accession>
<keyword evidence="1" id="KW-0472">Membrane</keyword>
<feature type="transmembrane region" description="Helical" evidence="1">
    <location>
        <begin position="47"/>
        <end position="67"/>
    </location>
</feature>
<feature type="transmembrane region" description="Helical" evidence="1">
    <location>
        <begin position="114"/>
        <end position="135"/>
    </location>
</feature>
<dbReference type="EMBL" id="SSOB01000082">
    <property type="protein sequence ID" value="THF72542.1"/>
    <property type="molecule type" value="Genomic_DNA"/>
</dbReference>
<comment type="caution">
    <text evidence="2">The sequence shown here is derived from an EMBL/GenBank/DDBJ whole genome shotgun (WGS) entry which is preliminary data.</text>
</comment>
<dbReference type="RefSeq" id="WP_136374057.1">
    <property type="nucleotide sequence ID" value="NZ_SSOB01000082.1"/>
</dbReference>
<dbReference type="OrthoDB" id="2886943at2"/>
<sequence>MNTVMLFLHVVGAVGMGIYAIMPFLVGKFKQLSTPAQEGLASGLLSAGRVGQFALVLQLLTGGYLISQADYTVAWMIVIIVLFVAIGAMAGMVQGPLKRIRAAAAGNQDASANVSKVQTFSTIAFVLFLVIIWLMQDPWYA</sequence>
<evidence type="ECO:0008006" key="4">
    <source>
        <dbReference type="Google" id="ProtNLM"/>
    </source>
</evidence>
<evidence type="ECO:0000256" key="1">
    <source>
        <dbReference type="SAM" id="Phobius"/>
    </source>
</evidence>
<feature type="transmembrane region" description="Helical" evidence="1">
    <location>
        <begin position="6"/>
        <end position="26"/>
    </location>
</feature>
<keyword evidence="3" id="KW-1185">Reference proteome</keyword>
<keyword evidence="1" id="KW-1133">Transmembrane helix</keyword>
<name>A0A4S4BEK2_9BACL</name>
<dbReference type="Proteomes" id="UP000310636">
    <property type="component" value="Unassembled WGS sequence"/>
</dbReference>
<dbReference type="AlphaFoldDB" id="A0A4S4BEK2"/>
<gene>
    <name evidence="2" type="ORF">E6C55_32825</name>
</gene>
<evidence type="ECO:0000313" key="2">
    <source>
        <dbReference type="EMBL" id="THF72542.1"/>
    </source>
</evidence>
<organism evidence="2 3">
    <name type="scientific">Cohnella fermenti</name>
    <dbReference type="NCBI Taxonomy" id="2565925"/>
    <lineage>
        <taxon>Bacteria</taxon>
        <taxon>Bacillati</taxon>
        <taxon>Bacillota</taxon>
        <taxon>Bacilli</taxon>
        <taxon>Bacillales</taxon>
        <taxon>Paenibacillaceae</taxon>
        <taxon>Cohnella</taxon>
    </lineage>
</organism>